<accession>A0A173RTU0</accession>
<evidence type="ECO:0000313" key="2">
    <source>
        <dbReference type="EMBL" id="MSD15424.1"/>
    </source>
</evidence>
<dbReference type="GeneID" id="42786043"/>
<name>A0A173RTU0_EUBRA</name>
<dbReference type="EMBL" id="WKRA01000005">
    <property type="protein sequence ID" value="MSD15424.1"/>
    <property type="molecule type" value="Genomic_DNA"/>
</dbReference>
<dbReference type="Proteomes" id="UP000095492">
    <property type="component" value="Unassembled WGS sequence"/>
</dbReference>
<dbReference type="Proteomes" id="UP000431304">
    <property type="component" value="Unassembled WGS sequence"/>
</dbReference>
<proteinExistence type="predicted"/>
<reference evidence="1 3" key="1">
    <citation type="submission" date="2015-09" db="EMBL/GenBank/DDBJ databases">
        <authorList>
            <consortium name="Pathogen Informatics"/>
        </authorList>
    </citation>
    <scope>NUCLEOTIDE SEQUENCE [LARGE SCALE GENOMIC DNA]</scope>
    <source>
        <strain evidence="1 3">2789STDY5608891</strain>
    </source>
</reference>
<dbReference type="AlphaFoldDB" id="A0A173RTU0"/>
<evidence type="ECO:0000313" key="3">
    <source>
        <dbReference type="Proteomes" id="UP000095492"/>
    </source>
</evidence>
<sequence length="72" mass="8443">MQQRYADSGQTLLIELQNYEQQGISIWLEGFPSSSVEVSEVMCVREDTNYMRDYVFRQGALSQVRFDKITKK</sequence>
<evidence type="ECO:0000313" key="4">
    <source>
        <dbReference type="Proteomes" id="UP000431304"/>
    </source>
</evidence>
<reference evidence="2 4" key="2">
    <citation type="journal article" date="2019" name="Nat. Med.">
        <title>A library of human gut bacterial isolates paired with longitudinal multiomics data enables mechanistic microbiome research.</title>
        <authorList>
            <person name="Poyet M."/>
            <person name="Groussin M."/>
            <person name="Gibbons S.M."/>
            <person name="Avila-Pacheco J."/>
            <person name="Jiang X."/>
            <person name="Kearney S.M."/>
            <person name="Perrotta A.R."/>
            <person name="Berdy B."/>
            <person name="Zhao S."/>
            <person name="Lieberman T.D."/>
            <person name="Swanson P.K."/>
            <person name="Smith M."/>
            <person name="Roesemann S."/>
            <person name="Alexander J.E."/>
            <person name="Rich S.A."/>
            <person name="Livny J."/>
            <person name="Vlamakis H."/>
            <person name="Clish C."/>
            <person name="Bullock K."/>
            <person name="Deik A."/>
            <person name="Scott J."/>
            <person name="Pierce K.A."/>
            <person name="Xavier R.J."/>
            <person name="Alm E.J."/>
        </authorList>
    </citation>
    <scope>NUCLEOTIDE SEQUENCE [LARGE SCALE GENOMIC DNA]</scope>
    <source>
        <strain evidence="2 4">BIOML-A3</strain>
    </source>
</reference>
<protein>
    <submittedName>
        <fullName evidence="1">Uncharacterized protein</fullName>
    </submittedName>
</protein>
<organism evidence="1 3">
    <name type="scientific">Eubacterium ramulus</name>
    <dbReference type="NCBI Taxonomy" id="39490"/>
    <lineage>
        <taxon>Bacteria</taxon>
        <taxon>Bacillati</taxon>
        <taxon>Bacillota</taxon>
        <taxon>Clostridia</taxon>
        <taxon>Eubacteriales</taxon>
        <taxon>Eubacteriaceae</taxon>
        <taxon>Eubacterium</taxon>
    </lineage>
</organism>
<gene>
    <name evidence="1" type="ORF">ERS852448_00602</name>
    <name evidence="2" type="ORF">GKE72_04925</name>
</gene>
<dbReference type="EMBL" id="CYYA01000003">
    <property type="protein sequence ID" value="CUM81423.1"/>
    <property type="molecule type" value="Genomic_DNA"/>
</dbReference>
<dbReference type="RefSeq" id="WP_021738541.1">
    <property type="nucleotide sequence ID" value="NZ_CABKSU010000037.1"/>
</dbReference>
<evidence type="ECO:0000313" key="1">
    <source>
        <dbReference type="EMBL" id="CUM81423.1"/>
    </source>
</evidence>
<dbReference type="OrthoDB" id="1771153at2"/>